<keyword evidence="2 10" id="KW-0444">Lipid biosynthesis</keyword>
<evidence type="ECO:0000256" key="8">
    <source>
        <dbReference type="ARBA" id="ARBA00023136"/>
    </source>
</evidence>
<evidence type="ECO:0000256" key="5">
    <source>
        <dbReference type="ARBA" id="ARBA00022832"/>
    </source>
</evidence>
<feature type="transmembrane region" description="Helical" evidence="10">
    <location>
        <begin position="124"/>
        <end position="142"/>
    </location>
</feature>
<dbReference type="GO" id="GO:0030148">
    <property type="term" value="P:sphingolipid biosynthetic process"/>
    <property type="evidence" value="ECO:0007669"/>
    <property type="project" value="TreeGrafter"/>
</dbReference>
<protein>
    <recommendedName>
        <fullName evidence="10">Elongation of very long chain fatty acids protein</fullName>
        <ecNumber evidence="10">2.3.1.199</ecNumber>
    </recommendedName>
    <alternativeName>
        <fullName evidence="10">Very-long-chain 3-oxoacyl-CoA synthase</fullName>
    </alternativeName>
</protein>
<organism evidence="11 12">
    <name type="scientific">Hypsibius exemplaris</name>
    <name type="common">Freshwater tardigrade</name>
    <dbReference type="NCBI Taxonomy" id="2072580"/>
    <lineage>
        <taxon>Eukaryota</taxon>
        <taxon>Metazoa</taxon>
        <taxon>Ecdysozoa</taxon>
        <taxon>Tardigrada</taxon>
        <taxon>Eutardigrada</taxon>
        <taxon>Parachela</taxon>
        <taxon>Hypsibioidea</taxon>
        <taxon>Hypsibiidae</taxon>
        <taxon>Hypsibius</taxon>
    </lineage>
</organism>
<evidence type="ECO:0000256" key="6">
    <source>
        <dbReference type="ARBA" id="ARBA00022989"/>
    </source>
</evidence>
<evidence type="ECO:0000256" key="3">
    <source>
        <dbReference type="ARBA" id="ARBA00022679"/>
    </source>
</evidence>
<feature type="transmembrane region" description="Helical" evidence="10">
    <location>
        <begin position="79"/>
        <end position="104"/>
    </location>
</feature>
<dbReference type="GO" id="GO:0009922">
    <property type="term" value="F:fatty acid elongase activity"/>
    <property type="evidence" value="ECO:0007669"/>
    <property type="project" value="UniProtKB-EC"/>
</dbReference>
<dbReference type="InterPro" id="IPR030457">
    <property type="entry name" value="ELO_CS"/>
</dbReference>
<evidence type="ECO:0000256" key="10">
    <source>
        <dbReference type="RuleBase" id="RU361115"/>
    </source>
</evidence>
<keyword evidence="5 10" id="KW-0276">Fatty acid metabolism</keyword>
<dbReference type="PROSITE" id="PS01188">
    <property type="entry name" value="ELO"/>
    <property type="match status" value="1"/>
</dbReference>
<comment type="similarity">
    <text evidence="10">Belongs to the ELO family.</text>
</comment>
<dbReference type="GO" id="GO:0034626">
    <property type="term" value="P:fatty acid elongation, polyunsaturated fatty acid"/>
    <property type="evidence" value="ECO:0007669"/>
    <property type="project" value="TreeGrafter"/>
</dbReference>
<evidence type="ECO:0000256" key="2">
    <source>
        <dbReference type="ARBA" id="ARBA00022516"/>
    </source>
</evidence>
<keyword evidence="6 10" id="KW-1133">Transmembrane helix</keyword>
<evidence type="ECO:0000313" key="12">
    <source>
        <dbReference type="Proteomes" id="UP000192578"/>
    </source>
</evidence>
<evidence type="ECO:0000256" key="4">
    <source>
        <dbReference type="ARBA" id="ARBA00022692"/>
    </source>
</evidence>
<dbReference type="GO" id="GO:0005789">
    <property type="term" value="C:endoplasmic reticulum membrane"/>
    <property type="evidence" value="ECO:0007669"/>
    <property type="project" value="TreeGrafter"/>
</dbReference>
<feature type="transmembrane region" description="Helical" evidence="10">
    <location>
        <begin position="212"/>
        <end position="229"/>
    </location>
</feature>
<feature type="transmembrane region" description="Helical" evidence="10">
    <location>
        <begin position="184"/>
        <end position="200"/>
    </location>
</feature>
<dbReference type="GO" id="GO:0019367">
    <property type="term" value="P:fatty acid elongation, saturated fatty acid"/>
    <property type="evidence" value="ECO:0007669"/>
    <property type="project" value="TreeGrafter"/>
</dbReference>
<keyword evidence="8 10" id="KW-0472">Membrane</keyword>
<dbReference type="EMBL" id="MTYJ01000040">
    <property type="protein sequence ID" value="OQV19327.1"/>
    <property type="molecule type" value="Genomic_DNA"/>
</dbReference>
<reference evidence="12" key="1">
    <citation type="submission" date="2017-01" db="EMBL/GenBank/DDBJ databases">
        <title>Comparative genomics of anhydrobiosis in the tardigrade Hypsibius dujardini.</title>
        <authorList>
            <person name="Yoshida Y."/>
            <person name="Koutsovoulos G."/>
            <person name="Laetsch D."/>
            <person name="Stevens L."/>
            <person name="Kumar S."/>
            <person name="Horikawa D."/>
            <person name="Ishino K."/>
            <person name="Komine S."/>
            <person name="Tomita M."/>
            <person name="Blaxter M."/>
            <person name="Arakawa K."/>
        </authorList>
    </citation>
    <scope>NUCLEOTIDE SEQUENCE [LARGE SCALE GENOMIC DNA]</scope>
    <source>
        <strain evidence="12">Z151</strain>
    </source>
</reference>
<dbReference type="PANTHER" id="PTHR11157:SF12">
    <property type="entry name" value="ELONGATION OF VERY LONG CHAIN FATTY ACIDS PROTEIN 4"/>
    <property type="match status" value="1"/>
</dbReference>
<evidence type="ECO:0000313" key="11">
    <source>
        <dbReference type="EMBL" id="OQV19327.1"/>
    </source>
</evidence>
<dbReference type="EC" id="2.3.1.199" evidence="10"/>
<dbReference type="Proteomes" id="UP000192578">
    <property type="component" value="Unassembled WGS sequence"/>
</dbReference>
<keyword evidence="3 10" id="KW-0808">Transferase</keyword>
<keyword evidence="12" id="KW-1185">Reference proteome</keyword>
<name>A0A1W0WW12_HYPEX</name>
<dbReference type="OrthoDB" id="434092at2759"/>
<evidence type="ECO:0000256" key="7">
    <source>
        <dbReference type="ARBA" id="ARBA00023098"/>
    </source>
</evidence>
<comment type="caution">
    <text evidence="11">The sequence shown here is derived from an EMBL/GenBank/DDBJ whole genome shotgun (WGS) entry which is preliminary data.</text>
</comment>
<gene>
    <name evidence="11" type="ORF">BV898_06564</name>
</gene>
<keyword evidence="7 10" id="KW-0443">Lipid metabolism</keyword>
<comment type="subcellular location">
    <subcellularLocation>
        <location evidence="1">Membrane</location>
        <topology evidence="1">Multi-pass membrane protein</topology>
    </subcellularLocation>
</comment>
<keyword evidence="9 10" id="KW-0275">Fatty acid biosynthesis</keyword>
<keyword evidence="4 10" id="KW-0812">Transmembrane</keyword>
<evidence type="ECO:0000256" key="1">
    <source>
        <dbReference type="ARBA" id="ARBA00004141"/>
    </source>
</evidence>
<feature type="transmembrane region" description="Helical" evidence="10">
    <location>
        <begin position="241"/>
        <end position="261"/>
    </location>
</feature>
<proteinExistence type="inferred from homology"/>
<dbReference type="Pfam" id="PF01151">
    <property type="entry name" value="ELO"/>
    <property type="match status" value="1"/>
</dbReference>
<dbReference type="GO" id="GO:0042761">
    <property type="term" value="P:very long-chain fatty acid biosynthetic process"/>
    <property type="evidence" value="ECO:0007669"/>
    <property type="project" value="TreeGrafter"/>
</dbReference>
<feature type="transmembrane region" description="Helical" evidence="10">
    <location>
        <begin position="154"/>
        <end position="172"/>
    </location>
</feature>
<comment type="catalytic activity">
    <reaction evidence="10">
        <text>a very-long-chain acyl-CoA + malonyl-CoA + H(+) = a very-long-chain 3-oxoacyl-CoA + CO2 + CoA</text>
        <dbReference type="Rhea" id="RHEA:32727"/>
        <dbReference type="ChEBI" id="CHEBI:15378"/>
        <dbReference type="ChEBI" id="CHEBI:16526"/>
        <dbReference type="ChEBI" id="CHEBI:57287"/>
        <dbReference type="ChEBI" id="CHEBI:57384"/>
        <dbReference type="ChEBI" id="CHEBI:90725"/>
        <dbReference type="ChEBI" id="CHEBI:90736"/>
        <dbReference type="EC" id="2.3.1.199"/>
    </reaction>
</comment>
<feature type="transmembrane region" description="Helical" evidence="10">
    <location>
        <begin position="40"/>
        <end position="58"/>
    </location>
</feature>
<dbReference type="GO" id="GO:0034625">
    <property type="term" value="P:fatty acid elongation, monounsaturated fatty acid"/>
    <property type="evidence" value="ECO:0007669"/>
    <property type="project" value="TreeGrafter"/>
</dbReference>
<dbReference type="PANTHER" id="PTHR11157">
    <property type="entry name" value="FATTY ACID ACYL TRANSFERASE-RELATED"/>
    <property type="match status" value="1"/>
</dbReference>
<dbReference type="InterPro" id="IPR002076">
    <property type="entry name" value="ELO_fam"/>
</dbReference>
<dbReference type="AlphaFoldDB" id="A0A1W0WW12"/>
<evidence type="ECO:0000256" key="9">
    <source>
        <dbReference type="ARBA" id="ARBA00023160"/>
    </source>
</evidence>
<sequence>MDNSTKVPADLPEVPVVIGYIDWLYSISDPRVAEWPLMSSHWPTLFITFSYLGFVKYGPRVMRHRPPVKLEPVMIGYNLGIAALNAFISYNSFVAATRLGYSYVCQEVVYSNDPEELRMAGTIWYFYVSKIIELLDTVFLILRKKNSQLSFLHVYHHATMVVFWYIGARWVAGGSAFFPTMTNAFIHVLMYAYYGLAALGPKVRRLLWWKPYLTQIQMGQFILGIYFGVQSFFVPCRFPLWMKHGFIIYMASLLILFANFYRQRYYYPAKNEAGHDGERRSFDAAKKRHLHEKHH</sequence>
<accession>A0A1W0WW12</accession>